<dbReference type="InterPro" id="IPR018958">
    <property type="entry name" value="Knr4/Smi1-like_dom"/>
</dbReference>
<protein>
    <submittedName>
        <fullName evidence="3">TIGR02996 domain-containing protein</fullName>
    </submittedName>
</protein>
<dbReference type="SUPFAM" id="SSF160631">
    <property type="entry name" value="SMI1/KNR4-like"/>
    <property type="match status" value="1"/>
</dbReference>
<feature type="domain" description="Knr4/Smi1-like" evidence="2">
    <location>
        <begin position="113"/>
        <end position="267"/>
    </location>
</feature>
<dbReference type="InterPro" id="IPR014338">
    <property type="entry name" value="CHP02996_rpt-companion-dom"/>
</dbReference>
<dbReference type="AlphaFoldDB" id="A0A2Z3GW19"/>
<accession>A0A2Z3GW19</accession>
<dbReference type="Gene3D" id="3.40.1580.10">
    <property type="entry name" value="SMI1/KNR4-like"/>
    <property type="match status" value="1"/>
</dbReference>
<feature type="compositionally biased region" description="Low complexity" evidence="1">
    <location>
        <begin position="1"/>
        <end position="10"/>
    </location>
</feature>
<keyword evidence="4" id="KW-1185">Reference proteome</keyword>
<evidence type="ECO:0000313" key="4">
    <source>
        <dbReference type="Proteomes" id="UP000245802"/>
    </source>
</evidence>
<proteinExistence type="predicted"/>
<dbReference type="KEGG" id="gog:C1280_04080"/>
<sequence>MRSAASARAAGVGGRRHPRAGTAAVSEDEAFIRAIVDSPGDDTPRLVYADWLDDRADPRGPYLRAEREAVETGDIARLRELAAGLDPVWIARVSMPPVGVCVEHVELERRGPTVSRADIAAIESTISASFPPDYVAFLLNYNGGEVPAFPRVQTAEGEITRVFESGWVFASCGQVKRYQLRPDGFDLLSGQGAGHLLPLIEPVESWLTRHVVIGRGPDVIDWMFLGVDGADRGKLHFLDTSTEIEAGVRHAMNKPPRATSLAEFLASLSDPGWLGLVPGNELPPAEIRGGNEIPF</sequence>
<gene>
    <name evidence="3" type="ORF">C1280_04080</name>
</gene>
<dbReference type="EMBL" id="CP025958">
    <property type="protein sequence ID" value="AWM36272.1"/>
    <property type="molecule type" value="Genomic_DNA"/>
</dbReference>
<feature type="region of interest" description="Disordered" evidence="1">
    <location>
        <begin position="1"/>
        <end position="24"/>
    </location>
</feature>
<dbReference type="SMART" id="SM00860">
    <property type="entry name" value="SMI1_KNR4"/>
    <property type="match status" value="1"/>
</dbReference>
<organism evidence="3 4">
    <name type="scientific">Gemmata obscuriglobus</name>
    <dbReference type="NCBI Taxonomy" id="114"/>
    <lineage>
        <taxon>Bacteria</taxon>
        <taxon>Pseudomonadati</taxon>
        <taxon>Planctomycetota</taxon>
        <taxon>Planctomycetia</taxon>
        <taxon>Gemmatales</taxon>
        <taxon>Gemmataceae</taxon>
        <taxon>Gemmata</taxon>
    </lineage>
</organism>
<dbReference type="NCBIfam" id="TIGR02996">
    <property type="entry name" value="rpt_mate_G_obs"/>
    <property type="match status" value="1"/>
</dbReference>
<name>A0A2Z3GW19_9BACT</name>
<evidence type="ECO:0000259" key="2">
    <source>
        <dbReference type="SMART" id="SM00860"/>
    </source>
</evidence>
<evidence type="ECO:0000256" key="1">
    <source>
        <dbReference type="SAM" id="MobiDB-lite"/>
    </source>
</evidence>
<evidence type="ECO:0000313" key="3">
    <source>
        <dbReference type="EMBL" id="AWM36272.1"/>
    </source>
</evidence>
<dbReference type="InterPro" id="IPR037883">
    <property type="entry name" value="Knr4/Smi1-like_sf"/>
</dbReference>
<dbReference type="Proteomes" id="UP000245802">
    <property type="component" value="Chromosome"/>
</dbReference>
<reference evidence="3 4" key="1">
    <citation type="submission" date="2018-01" db="EMBL/GenBank/DDBJ databases">
        <title>G. obscuriglobus.</title>
        <authorList>
            <person name="Franke J."/>
            <person name="Blomberg W."/>
            <person name="Selmecki A."/>
        </authorList>
    </citation>
    <scope>NUCLEOTIDE SEQUENCE [LARGE SCALE GENOMIC DNA]</scope>
    <source>
        <strain evidence="3 4">DSM 5831</strain>
    </source>
</reference>
<dbReference type="OrthoDB" id="291050at2"/>
<dbReference type="Pfam" id="PF09346">
    <property type="entry name" value="SMI1_KNR4"/>
    <property type="match status" value="1"/>
</dbReference>